<name>A0AAN6IH80_9EURO</name>
<evidence type="ECO:0000256" key="6">
    <source>
        <dbReference type="SAM" id="Phobius"/>
    </source>
</evidence>
<dbReference type="GO" id="GO:0005794">
    <property type="term" value="C:Golgi apparatus"/>
    <property type="evidence" value="ECO:0007669"/>
    <property type="project" value="UniProtKB-SubCell"/>
</dbReference>
<dbReference type="Proteomes" id="UP001203852">
    <property type="component" value="Unassembled WGS sequence"/>
</dbReference>
<dbReference type="EMBL" id="MU404351">
    <property type="protein sequence ID" value="KAI1616975.1"/>
    <property type="molecule type" value="Genomic_DNA"/>
</dbReference>
<evidence type="ECO:0000256" key="4">
    <source>
        <dbReference type="SAM" id="Coils"/>
    </source>
</evidence>
<keyword evidence="6" id="KW-0472">Membrane</keyword>
<comment type="caution">
    <text evidence="8">The sequence shown here is derived from an EMBL/GenBank/DDBJ whole genome shotgun (WGS) entry which is preliminary data.</text>
</comment>
<feature type="signal peptide" evidence="7">
    <location>
        <begin position="1"/>
        <end position="22"/>
    </location>
</feature>
<keyword evidence="6" id="KW-1133">Transmembrane helix</keyword>
<keyword evidence="7" id="KW-0732">Signal</keyword>
<protein>
    <submittedName>
        <fullName evidence="8">Uncharacterized protein</fullName>
    </submittedName>
</protein>
<accession>A0AAN6IH80</accession>
<sequence length="1087" mass="119948">MAGFNTMISALAAVMLLVQQKADDCLFLLNLKLTSLTHFFRETLTLPAPPPVTQYVTKIVHKTHTATPTTVTTILAPATTLEYITAPTMTGPYREFPEEVQFHSFVDTSPLRWLLLGYFVFTFLFVLLTCALWLRQHKRRQLRMKAGRKSRKGNQELVLSIPTMLIRTLFAIRLLFSFIGHVIFSSEPDYEFIPLTNILIETKMSLWTKFKTALGKLYAVIAPPISRFVSRIVTFSISALHCICAVIAIIAPGVMAFSISSYRCLHGAFFWLSQASREYVLEPFGEHVWPTLCTSVVCFLRDYLWWFAQDCAGPVLADAFIAPIQMAFQKPTLKTRQTRSHSRMPTDAGTSSLNSFTPNLMATPAQPNNFQVPYTPGSGTLQTPNPQHLSPVNHQLHLRVEQENKSLRQDVHSLKKKLEREQAKREDAELRAKNEQEINDKVHSGLIDIQEKQQRLEARYASVAVKKPEPVITHFKSPGEDSKPVTEKPVTIIRKHTQGHKPRSERLRTVRPLHPRVSIFRKSAELFRKSVEQRTARNAKLVRIHKKHMLELLASQDVTPAQNTAQGVTPDGNTAQGVTPDENTALLGLENTIQQQSLKLQRSSDTLRDYQTALEGQVSRINELTTSTQGKDRQITELIQQAGNLQSQINELTTSTQGKDRQIAEINQHVGNLQSQVNELTTSTQNKDRHIAELNQHVGNRDIEIDRQRQVIQQQNANINSMTVNGVNQEGARVREAQVALEEERTRSQRLEQARNEQESALAQLRQNANDGNARIQQLETETATLRAQTAMNGVLQATTEDHRRRNEGLRQELDQVRGELDDAYLTISGLGGGNDETNTLLNDSDAVVVTGGAGAYQPVNEYSATEIEEYDPAALIAAGVLDGVVGFNSTAAGPSAPRPPPSPPASIPGLGFAEDGESLPKFPKRILKKPKSRLRRPEGLNPPTVFSAGGGARVNPFAGLAAGGGPTVNPSPMNVPNLAYAAANAAPAPGTVPAAAPVQPGVPAGFTSTALGQVAALSVEQLHQLAMNAPARAARQASEDGQVSSEENQDDADFDAAFDRAYEELDAEESAVREYSTDDARDEESE</sequence>
<keyword evidence="2" id="KW-0333">Golgi apparatus</keyword>
<dbReference type="SUPFAM" id="SSF90257">
    <property type="entry name" value="Myosin rod fragments"/>
    <property type="match status" value="1"/>
</dbReference>
<evidence type="ECO:0000256" key="7">
    <source>
        <dbReference type="SAM" id="SignalP"/>
    </source>
</evidence>
<keyword evidence="6" id="KW-0812">Transmembrane</keyword>
<organism evidence="8 9">
    <name type="scientific">Exophiala viscosa</name>
    <dbReference type="NCBI Taxonomy" id="2486360"/>
    <lineage>
        <taxon>Eukaryota</taxon>
        <taxon>Fungi</taxon>
        <taxon>Dikarya</taxon>
        <taxon>Ascomycota</taxon>
        <taxon>Pezizomycotina</taxon>
        <taxon>Eurotiomycetes</taxon>
        <taxon>Chaetothyriomycetidae</taxon>
        <taxon>Chaetothyriales</taxon>
        <taxon>Herpotrichiellaceae</taxon>
        <taxon>Exophiala</taxon>
    </lineage>
</organism>
<evidence type="ECO:0000256" key="5">
    <source>
        <dbReference type="SAM" id="MobiDB-lite"/>
    </source>
</evidence>
<evidence type="ECO:0000256" key="3">
    <source>
        <dbReference type="ARBA" id="ARBA00023054"/>
    </source>
</evidence>
<gene>
    <name evidence="8" type="ORF">EDD36DRAFT_461835</name>
</gene>
<dbReference type="GO" id="GO:0006888">
    <property type="term" value="P:endoplasmic reticulum to Golgi vesicle-mediated transport"/>
    <property type="evidence" value="ECO:0007669"/>
    <property type="project" value="TreeGrafter"/>
</dbReference>
<evidence type="ECO:0000256" key="1">
    <source>
        <dbReference type="ARBA" id="ARBA00004555"/>
    </source>
</evidence>
<feature type="region of interest" description="Disordered" evidence="5">
    <location>
        <begin position="892"/>
        <end position="923"/>
    </location>
</feature>
<feature type="compositionally biased region" description="Acidic residues" evidence="5">
    <location>
        <begin position="1048"/>
        <end position="1057"/>
    </location>
</feature>
<feature type="compositionally biased region" description="Pro residues" evidence="5">
    <location>
        <begin position="897"/>
        <end position="907"/>
    </location>
</feature>
<feature type="compositionally biased region" description="Basic and acidic residues" evidence="5">
    <location>
        <begin position="1071"/>
        <end position="1080"/>
    </location>
</feature>
<feature type="transmembrane region" description="Helical" evidence="6">
    <location>
        <begin position="233"/>
        <end position="257"/>
    </location>
</feature>
<feature type="chain" id="PRO_5042872827" evidence="7">
    <location>
        <begin position="23"/>
        <end position="1087"/>
    </location>
</feature>
<dbReference type="GO" id="GO:0007030">
    <property type="term" value="P:Golgi organization"/>
    <property type="evidence" value="ECO:0007669"/>
    <property type="project" value="TreeGrafter"/>
</dbReference>
<reference evidence="8" key="1">
    <citation type="journal article" date="2022" name="bioRxiv">
        <title>Deciphering the potential niche of two novel black yeast fungi from a biological soil crust based on their genomes, phenotypes, and melanin regulation.</title>
        <authorList>
            <consortium name="DOE Joint Genome Institute"/>
            <person name="Carr E.C."/>
            <person name="Barton Q."/>
            <person name="Grambo S."/>
            <person name="Sullivan M."/>
            <person name="Renfro C.M."/>
            <person name="Kuo A."/>
            <person name="Pangilinan J."/>
            <person name="Lipzen A."/>
            <person name="Keymanesh K."/>
            <person name="Savage E."/>
            <person name="Barry K."/>
            <person name="Grigoriev I.V."/>
            <person name="Riekhof W.R."/>
            <person name="Harris S.S."/>
        </authorList>
    </citation>
    <scope>NUCLEOTIDE SEQUENCE</scope>
    <source>
        <strain evidence="8">JF 03-4F</strain>
    </source>
</reference>
<feature type="coiled-coil region" evidence="4">
    <location>
        <begin position="734"/>
        <end position="827"/>
    </location>
</feature>
<dbReference type="GO" id="GO:0031267">
    <property type="term" value="F:small GTPase binding"/>
    <property type="evidence" value="ECO:0007669"/>
    <property type="project" value="TreeGrafter"/>
</dbReference>
<feature type="transmembrane region" description="Helical" evidence="6">
    <location>
        <begin position="113"/>
        <end position="136"/>
    </location>
</feature>
<dbReference type="Gene3D" id="1.10.287.2610">
    <property type="match status" value="1"/>
</dbReference>
<feature type="region of interest" description="Disordered" evidence="5">
    <location>
        <begin position="1031"/>
        <end position="1087"/>
    </location>
</feature>
<keyword evidence="3 4" id="KW-0175">Coiled coil</keyword>
<evidence type="ECO:0000256" key="2">
    <source>
        <dbReference type="ARBA" id="ARBA00023034"/>
    </source>
</evidence>
<dbReference type="PANTHER" id="PTHR18921:SF2">
    <property type="entry name" value="THYROID RECEPTOR-INTERACTING PROTEIN 11"/>
    <property type="match status" value="1"/>
</dbReference>
<feature type="coiled-coil region" evidence="4">
    <location>
        <begin position="397"/>
        <end position="440"/>
    </location>
</feature>
<dbReference type="AlphaFoldDB" id="A0AAN6IH80"/>
<keyword evidence="9" id="KW-1185">Reference proteome</keyword>
<dbReference type="PANTHER" id="PTHR18921">
    <property type="entry name" value="MYOSIN HEAVY CHAIN - RELATED"/>
    <property type="match status" value="1"/>
</dbReference>
<evidence type="ECO:0000313" key="9">
    <source>
        <dbReference type="Proteomes" id="UP001203852"/>
    </source>
</evidence>
<proteinExistence type="predicted"/>
<evidence type="ECO:0000313" key="8">
    <source>
        <dbReference type="EMBL" id="KAI1616975.1"/>
    </source>
</evidence>
<comment type="subcellular location">
    <subcellularLocation>
        <location evidence="1">Golgi apparatus</location>
    </subcellularLocation>
</comment>